<gene>
    <name evidence="1" type="ORF">T07_7305</name>
</gene>
<accession>A0A0V0RC45</accession>
<dbReference type="EMBL" id="JYDL01000837">
    <property type="protein sequence ID" value="KRX12087.1"/>
    <property type="molecule type" value="Genomic_DNA"/>
</dbReference>
<evidence type="ECO:0000313" key="1">
    <source>
        <dbReference type="EMBL" id="KRX12087.1"/>
    </source>
</evidence>
<evidence type="ECO:0000313" key="2">
    <source>
        <dbReference type="Proteomes" id="UP000054630"/>
    </source>
</evidence>
<proteinExistence type="predicted"/>
<sequence>MSVCNNKFCLTSTSECLSGFFVDKLKFMTYKLCSDSCSTSKGLAVGGLVRGRGVCIWVFNNIVPKHTRLWQLDFEAL</sequence>
<dbReference type="Proteomes" id="UP000054630">
    <property type="component" value="Unassembled WGS sequence"/>
</dbReference>
<reference evidence="1 2" key="1">
    <citation type="submission" date="2015-01" db="EMBL/GenBank/DDBJ databases">
        <title>Evolution of Trichinella species and genotypes.</title>
        <authorList>
            <person name="Korhonen P.K."/>
            <person name="Edoardo P."/>
            <person name="Giuseppe L.R."/>
            <person name="Gasser R.B."/>
        </authorList>
    </citation>
    <scope>NUCLEOTIDE SEQUENCE [LARGE SCALE GENOMIC DNA]</scope>
    <source>
        <strain evidence="1">ISS37</strain>
    </source>
</reference>
<dbReference type="STRING" id="6336.A0A0V0RC45"/>
<organism evidence="1 2">
    <name type="scientific">Trichinella nelsoni</name>
    <dbReference type="NCBI Taxonomy" id="6336"/>
    <lineage>
        <taxon>Eukaryota</taxon>
        <taxon>Metazoa</taxon>
        <taxon>Ecdysozoa</taxon>
        <taxon>Nematoda</taxon>
        <taxon>Enoplea</taxon>
        <taxon>Dorylaimia</taxon>
        <taxon>Trichinellida</taxon>
        <taxon>Trichinellidae</taxon>
        <taxon>Trichinella</taxon>
    </lineage>
</organism>
<comment type="caution">
    <text evidence="1">The sequence shown here is derived from an EMBL/GenBank/DDBJ whole genome shotgun (WGS) entry which is preliminary data.</text>
</comment>
<name>A0A0V0RC45_9BILA</name>
<dbReference type="AlphaFoldDB" id="A0A0V0RC45"/>
<keyword evidence="2" id="KW-1185">Reference proteome</keyword>
<protein>
    <submittedName>
        <fullName evidence="1">Uncharacterized protein</fullName>
    </submittedName>
</protein>